<feature type="compositionally biased region" description="Basic and acidic residues" evidence="1">
    <location>
        <begin position="1"/>
        <end position="10"/>
    </location>
</feature>
<proteinExistence type="predicted"/>
<dbReference type="Proteomes" id="UP001236014">
    <property type="component" value="Chromosome"/>
</dbReference>
<keyword evidence="3" id="KW-1185">Reference proteome</keyword>
<feature type="region of interest" description="Disordered" evidence="1">
    <location>
        <begin position="1"/>
        <end position="46"/>
    </location>
</feature>
<dbReference type="EMBL" id="CP127294">
    <property type="protein sequence ID" value="WIX80194.1"/>
    <property type="molecule type" value="Genomic_DNA"/>
</dbReference>
<protein>
    <submittedName>
        <fullName evidence="2">Uncharacterized protein</fullName>
    </submittedName>
</protein>
<reference evidence="2 3" key="1">
    <citation type="submission" date="2023-06" db="EMBL/GenBank/DDBJ databases">
        <authorList>
            <person name="Oyuntsetseg B."/>
            <person name="Kim S.B."/>
        </authorList>
    </citation>
    <scope>NUCLEOTIDE SEQUENCE [LARGE SCALE GENOMIC DNA]</scope>
    <source>
        <strain evidence="2 3">2-15</strain>
    </source>
</reference>
<dbReference type="KEGG" id="acab:QRX50_05240"/>
<accession>A0A9Y2IIS2</accession>
<gene>
    <name evidence="2" type="ORF">QRX50_05240</name>
</gene>
<evidence type="ECO:0000313" key="2">
    <source>
        <dbReference type="EMBL" id="WIX80194.1"/>
    </source>
</evidence>
<feature type="compositionally biased region" description="Low complexity" evidence="1">
    <location>
        <begin position="12"/>
        <end position="37"/>
    </location>
</feature>
<evidence type="ECO:0000256" key="1">
    <source>
        <dbReference type="SAM" id="MobiDB-lite"/>
    </source>
</evidence>
<organism evidence="2 3">
    <name type="scientific">Amycolatopsis carbonis</name>
    <dbReference type="NCBI Taxonomy" id="715471"/>
    <lineage>
        <taxon>Bacteria</taxon>
        <taxon>Bacillati</taxon>
        <taxon>Actinomycetota</taxon>
        <taxon>Actinomycetes</taxon>
        <taxon>Pseudonocardiales</taxon>
        <taxon>Pseudonocardiaceae</taxon>
        <taxon>Amycolatopsis</taxon>
    </lineage>
</organism>
<dbReference type="RefSeq" id="WP_285970830.1">
    <property type="nucleotide sequence ID" value="NZ_CP127294.1"/>
</dbReference>
<name>A0A9Y2IIS2_9PSEU</name>
<sequence>MRRCGGRFERPTSPAIRRSRTATTTTPPGAGSSRSPAPCNPGAYDSEERDVFFEAEDRRLVETALADLGYRLIDEPETWEPYDGVNTALRPEITWGGRFFDYL</sequence>
<dbReference type="AlphaFoldDB" id="A0A9Y2IIS2"/>
<evidence type="ECO:0000313" key="3">
    <source>
        <dbReference type="Proteomes" id="UP001236014"/>
    </source>
</evidence>